<evidence type="ECO:0000256" key="6">
    <source>
        <dbReference type="NCBIfam" id="TIGR00152"/>
    </source>
</evidence>
<dbReference type="EC" id="2.7.1.24" evidence="5 6"/>
<keyword evidence="8" id="KW-1185">Reference proteome</keyword>
<keyword evidence="3 5" id="KW-0067">ATP-binding</keyword>
<dbReference type="Proteomes" id="UP001222275">
    <property type="component" value="Chromosome"/>
</dbReference>
<dbReference type="GO" id="GO:0004140">
    <property type="term" value="F:dephospho-CoA kinase activity"/>
    <property type="evidence" value="ECO:0007669"/>
    <property type="project" value="UniProtKB-EC"/>
</dbReference>
<sequence length="200" mass="22705">MTKVIALTGGIGSGKTTVSDILKKQHIPIIDTDIIARQVVEPGSFGLTQVVERFGSHYLNTDGSLNRTLLRSKIFNNAEAKKELERILHPLIQEETLKQLENYKQQLPPYIVIAIPLLIENIKNKTTRPGYIDEIWVVDCPEEQQIKRASKRDQSNRDLIKKIIAQQASRKERLSYADHVINNNGSLKVLENQIQTLLTD</sequence>
<evidence type="ECO:0000313" key="7">
    <source>
        <dbReference type="EMBL" id="WEJ62020.1"/>
    </source>
</evidence>
<comment type="similarity">
    <text evidence="1 5">Belongs to the CoaE family.</text>
</comment>
<evidence type="ECO:0000256" key="3">
    <source>
        <dbReference type="ARBA" id="ARBA00022840"/>
    </source>
</evidence>
<keyword evidence="4 5" id="KW-0173">Coenzyme A biosynthesis</keyword>
<dbReference type="HAMAP" id="MF_00376">
    <property type="entry name" value="Dephospho_CoA_kinase"/>
    <property type="match status" value="1"/>
</dbReference>
<keyword evidence="5 7" id="KW-0418">Kinase</keyword>
<dbReference type="PANTHER" id="PTHR10695">
    <property type="entry name" value="DEPHOSPHO-COA KINASE-RELATED"/>
    <property type="match status" value="1"/>
</dbReference>
<name>A0ABY8C7T6_9GAMM</name>
<evidence type="ECO:0000256" key="1">
    <source>
        <dbReference type="ARBA" id="ARBA00009018"/>
    </source>
</evidence>
<evidence type="ECO:0000256" key="4">
    <source>
        <dbReference type="ARBA" id="ARBA00022993"/>
    </source>
</evidence>
<comment type="catalytic activity">
    <reaction evidence="5">
        <text>3'-dephospho-CoA + ATP = ADP + CoA + H(+)</text>
        <dbReference type="Rhea" id="RHEA:18245"/>
        <dbReference type="ChEBI" id="CHEBI:15378"/>
        <dbReference type="ChEBI" id="CHEBI:30616"/>
        <dbReference type="ChEBI" id="CHEBI:57287"/>
        <dbReference type="ChEBI" id="CHEBI:57328"/>
        <dbReference type="ChEBI" id="CHEBI:456216"/>
        <dbReference type="EC" id="2.7.1.24"/>
    </reaction>
</comment>
<protein>
    <recommendedName>
        <fullName evidence="5 6">Dephospho-CoA kinase</fullName>
        <ecNumber evidence="5 6">2.7.1.24</ecNumber>
    </recommendedName>
    <alternativeName>
        <fullName evidence="5">Dephosphocoenzyme A kinase</fullName>
    </alternativeName>
</protein>
<dbReference type="EMBL" id="CP102381">
    <property type="protein sequence ID" value="WEJ62020.1"/>
    <property type="molecule type" value="Genomic_DNA"/>
</dbReference>
<dbReference type="InterPro" id="IPR027417">
    <property type="entry name" value="P-loop_NTPase"/>
</dbReference>
<dbReference type="Gene3D" id="3.40.50.300">
    <property type="entry name" value="P-loop containing nucleotide triphosphate hydrolases"/>
    <property type="match status" value="1"/>
</dbReference>
<comment type="subcellular location">
    <subcellularLocation>
        <location evidence="5">Cytoplasm</location>
    </subcellularLocation>
</comment>
<gene>
    <name evidence="5 7" type="primary">coaE</name>
    <name evidence="7" type="ORF">NR989_08335</name>
</gene>
<comment type="pathway">
    <text evidence="5">Cofactor biosynthesis; coenzyme A biosynthesis; CoA from (R)-pantothenate: step 5/5.</text>
</comment>
<accession>A0ABY8C7T6</accession>
<feature type="binding site" evidence="5">
    <location>
        <begin position="12"/>
        <end position="17"/>
    </location>
    <ligand>
        <name>ATP</name>
        <dbReference type="ChEBI" id="CHEBI:30616"/>
    </ligand>
</feature>
<reference evidence="7 8" key="1">
    <citation type="submission" date="2022-06" db="EMBL/GenBank/DDBJ databases">
        <title>Thiomicrohabdus sp. nov, an obligately chemolithoautotrophic, sulfur-oxidizing bacterium isolated from beach of Guanyin Mountain. Amoy.</title>
        <authorList>
            <person name="Zhu H."/>
        </authorList>
    </citation>
    <scope>NUCLEOTIDE SEQUENCE [LARGE SCALE GENOMIC DNA]</scope>
    <source>
        <strain evidence="7 8">XGS-01</strain>
    </source>
</reference>
<organism evidence="7 8">
    <name type="scientific">Thiomicrorhabdus lithotrophica</name>
    <dbReference type="NCBI Taxonomy" id="2949997"/>
    <lineage>
        <taxon>Bacteria</taxon>
        <taxon>Pseudomonadati</taxon>
        <taxon>Pseudomonadota</taxon>
        <taxon>Gammaproteobacteria</taxon>
        <taxon>Thiotrichales</taxon>
        <taxon>Piscirickettsiaceae</taxon>
        <taxon>Thiomicrorhabdus</taxon>
    </lineage>
</organism>
<dbReference type="PROSITE" id="PS51219">
    <property type="entry name" value="DPCK"/>
    <property type="match status" value="1"/>
</dbReference>
<proteinExistence type="inferred from homology"/>
<dbReference type="PANTHER" id="PTHR10695:SF46">
    <property type="entry name" value="BIFUNCTIONAL COENZYME A SYNTHASE-RELATED"/>
    <property type="match status" value="1"/>
</dbReference>
<comment type="function">
    <text evidence="5">Catalyzes the phosphorylation of the 3'-hydroxyl group of dephosphocoenzyme A to form coenzyme A.</text>
</comment>
<dbReference type="NCBIfam" id="TIGR00152">
    <property type="entry name" value="dephospho-CoA kinase"/>
    <property type="match status" value="1"/>
</dbReference>
<keyword evidence="5 7" id="KW-0808">Transferase</keyword>
<dbReference type="InterPro" id="IPR001977">
    <property type="entry name" value="Depp_CoAkinase"/>
</dbReference>
<evidence type="ECO:0000256" key="5">
    <source>
        <dbReference type="HAMAP-Rule" id="MF_00376"/>
    </source>
</evidence>
<keyword evidence="2 5" id="KW-0547">Nucleotide-binding</keyword>
<keyword evidence="5" id="KW-0963">Cytoplasm</keyword>
<dbReference type="Pfam" id="PF01121">
    <property type="entry name" value="CoaE"/>
    <property type="match status" value="1"/>
</dbReference>
<evidence type="ECO:0000256" key="2">
    <source>
        <dbReference type="ARBA" id="ARBA00022741"/>
    </source>
</evidence>
<dbReference type="CDD" id="cd02022">
    <property type="entry name" value="DPCK"/>
    <property type="match status" value="1"/>
</dbReference>
<evidence type="ECO:0000313" key="8">
    <source>
        <dbReference type="Proteomes" id="UP001222275"/>
    </source>
</evidence>
<dbReference type="SUPFAM" id="SSF52540">
    <property type="entry name" value="P-loop containing nucleoside triphosphate hydrolases"/>
    <property type="match status" value="1"/>
</dbReference>
<dbReference type="RefSeq" id="WP_275594277.1">
    <property type="nucleotide sequence ID" value="NZ_CP102381.1"/>
</dbReference>